<gene>
    <name evidence="2" type="ORF">METZ01_LOCUS208888</name>
</gene>
<keyword evidence="1" id="KW-0812">Transmembrane</keyword>
<evidence type="ECO:0000313" key="2">
    <source>
        <dbReference type="EMBL" id="SVB56034.1"/>
    </source>
</evidence>
<name>A0A382F0X7_9ZZZZ</name>
<organism evidence="2">
    <name type="scientific">marine metagenome</name>
    <dbReference type="NCBI Taxonomy" id="408172"/>
    <lineage>
        <taxon>unclassified sequences</taxon>
        <taxon>metagenomes</taxon>
        <taxon>ecological metagenomes</taxon>
    </lineage>
</organism>
<proteinExistence type="predicted"/>
<accession>A0A382F0X7</accession>
<keyword evidence="1" id="KW-1133">Transmembrane helix</keyword>
<evidence type="ECO:0000256" key="1">
    <source>
        <dbReference type="SAM" id="Phobius"/>
    </source>
</evidence>
<feature type="transmembrane region" description="Helical" evidence="1">
    <location>
        <begin position="12"/>
        <end position="30"/>
    </location>
</feature>
<feature type="non-terminal residue" evidence="2">
    <location>
        <position position="1"/>
    </location>
</feature>
<dbReference type="EMBL" id="UINC01047143">
    <property type="protein sequence ID" value="SVB56034.1"/>
    <property type="molecule type" value="Genomic_DNA"/>
</dbReference>
<dbReference type="AlphaFoldDB" id="A0A382F0X7"/>
<protein>
    <submittedName>
        <fullName evidence="2">Uncharacterized protein</fullName>
    </submittedName>
</protein>
<feature type="transmembrane region" description="Helical" evidence="1">
    <location>
        <begin position="36"/>
        <end position="54"/>
    </location>
</feature>
<sequence length="57" mass="6166">VNHRNPFASAHSAWDLFVPSFLFFALGIGADGFAKTKTNSVLGISAFLIHIYLLNSA</sequence>
<keyword evidence="1" id="KW-0472">Membrane</keyword>
<reference evidence="2" key="1">
    <citation type="submission" date="2018-05" db="EMBL/GenBank/DDBJ databases">
        <authorList>
            <person name="Lanie J.A."/>
            <person name="Ng W.-L."/>
            <person name="Kazmierczak K.M."/>
            <person name="Andrzejewski T.M."/>
            <person name="Davidsen T.M."/>
            <person name="Wayne K.J."/>
            <person name="Tettelin H."/>
            <person name="Glass J.I."/>
            <person name="Rusch D."/>
            <person name="Podicherti R."/>
            <person name="Tsui H.-C.T."/>
            <person name="Winkler M.E."/>
        </authorList>
    </citation>
    <scope>NUCLEOTIDE SEQUENCE</scope>
</reference>